<feature type="region of interest" description="Disordered" evidence="5">
    <location>
        <begin position="114"/>
        <end position="138"/>
    </location>
</feature>
<evidence type="ECO:0000256" key="5">
    <source>
        <dbReference type="SAM" id="MobiDB-lite"/>
    </source>
</evidence>
<sequence length="138" mass="15710">MAFLLRKFPKRPPISLSPSSLSSSLLRFLSSQTPPPSPSPSPNPLHLIGFYSVTNGDRHQCDPHCTDPVDRFLRLIIQKDEGMSYPCLAQFVENGNVEIGSTEDDGRKVWADSVKRKRKKKMNKHKYKKRSKMLARKS</sequence>
<evidence type="ECO:0000256" key="2">
    <source>
        <dbReference type="ARBA" id="ARBA00023128"/>
    </source>
</evidence>
<protein>
    <recommendedName>
        <fullName evidence="4">Small ribosomal subunit protein mS38</fullName>
    </recommendedName>
</protein>
<dbReference type="AlphaFoldDB" id="A0A0K9Q0G3"/>
<accession>A0A0K9Q0G3</accession>
<comment type="subcellular location">
    <subcellularLocation>
        <location evidence="1">Mitochondrion</location>
    </subcellularLocation>
</comment>
<dbReference type="InterPro" id="IPR013177">
    <property type="entry name" value="Ribosomal_mS38_C"/>
</dbReference>
<feature type="compositionally biased region" description="Basic residues" evidence="5">
    <location>
        <begin position="115"/>
        <end position="138"/>
    </location>
</feature>
<dbReference type="EMBL" id="LFYR01000265">
    <property type="protein sequence ID" value="KMZ74639.1"/>
    <property type="molecule type" value="Genomic_DNA"/>
</dbReference>
<dbReference type="Pfam" id="PF08213">
    <property type="entry name" value="COX24_C"/>
    <property type="match status" value="1"/>
</dbReference>
<evidence type="ECO:0000256" key="1">
    <source>
        <dbReference type="ARBA" id="ARBA00004173"/>
    </source>
</evidence>
<reference evidence="8" key="1">
    <citation type="journal article" date="2016" name="Nature">
        <title>The genome of the seagrass Zostera marina reveals angiosperm adaptation to the sea.</title>
        <authorList>
            <person name="Olsen J.L."/>
            <person name="Rouze P."/>
            <person name="Verhelst B."/>
            <person name="Lin Y.-C."/>
            <person name="Bayer T."/>
            <person name="Collen J."/>
            <person name="Dattolo E."/>
            <person name="De Paoli E."/>
            <person name="Dittami S."/>
            <person name="Maumus F."/>
            <person name="Michel G."/>
            <person name="Kersting A."/>
            <person name="Lauritano C."/>
            <person name="Lohaus R."/>
            <person name="Toepel M."/>
            <person name="Tonon T."/>
            <person name="Vanneste K."/>
            <person name="Amirebrahimi M."/>
            <person name="Brakel J."/>
            <person name="Bostroem C."/>
            <person name="Chovatia M."/>
            <person name="Grimwood J."/>
            <person name="Jenkins J.W."/>
            <person name="Jueterbock A."/>
            <person name="Mraz A."/>
            <person name="Stam W.T."/>
            <person name="Tice H."/>
            <person name="Bornberg-Bauer E."/>
            <person name="Green P.J."/>
            <person name="Pearson G.A."/>
            <person name="Procaccini G."/>
            <person name="Duarte C.M."/>
            <person name="Schmutz J."/>
            <person name="Reusch T.B.H."/>
            <person name="Van de Peer Y."/>
        </authorList>
    </citation>
    <scope>NUCLEOTIDE SEQUENCE [LARGE SCALE GENOMIC DNA]</scope>
    <source>
        <strain evidence="8">cv. Finnish</strain>
    </source>
</reference>
<dbReference type="PANTHER" id="PTHR32035">
    <property type="entry name" value="AURORA KINASE A-INTERACTING PROTEIN"/>
    <property type="match status" value="1"/>
</dbReference>
<dbReference type="GO" id="GO:0005739">
    <property type="term" value="C:mitochondrion"/>
    <property type="evidence" value="ECO:0007669"/>
    <property type="project" value="UniProtKB-SubCell"/>
</dbReference>
<gene>
    <name evidence="7" type="ORF">ZOSMA_124G00300</name>
</gene>
<evidence type="ECO:0000256" key="4">
    <source>
        <dbReference type="ARBA" id="ARBA00035682"/>
    </source>
</evidence>
<feature type="domain" description="Ribosomal protein mS38 C-terminal" evidence="6">
    <location>
        <begin position="111"/>
        <end position="132"/>
    </location>
</feature>
<dbReference type="Proteomes" id="UP000036987">
    <property type="component" value="Unassembled WGS sequence"/>
</dbReference>
<evidence type="ECO:0000313" key="8">
    <source>
        <dbReference type="Proteomes" id="UP000036987"/>
    </source>
</evidence>
<proteinExistence type="inferred from homology"/>
<name>A0A0K9Q0G3_ZOSMR</name>
<comment type="similarity">
    <text evidence="3">Belongs to the mitochondrion-specific ribosomal protein mS38 family.</text>
</comment>
<dbReference type="PANTHER" id="PTHR32035:SF3">
    <property type="entry name" value="SMALL RIBOSOMAL SUBUNIT PROTEIN MS38"/>
    <property type="match status" value="1"/>
</dbReference>
<comment type="caution">
    <text evidence="7">The sequence shown here is derived from an EMBL/GenBank/DDBJ whole genome shotgun (WGS) entry which is preliminary data.</text>
</comment>
<keyword evidence="2" id="KW-0496">Mitochondrion</keyword>
<evidence type="ECO:0000313" key="7">
    <source>
        <dbReference type="EMBL" id="KMZ74639.1"/>
    </source>
</evidence>
<evidence type="ECO:0000256" key="3">
    <source>
        <dbReference type="ARBA" id="ARBA00035647"/>
    </source>
</evidence>
<evidence type="ECO:0000259" key="6">
    <source>
        <dbReference type="Pfam" id="PF08213"/>
    </source>
</evidence>
<organism evidence="7 8">
    <name type="scientific">Zostera marina</name>
    <name type="common">Eelgrass</name>
    <dbReference type="NCBI Taxonomy" id="29655"/>
    <lineage>
        <taxon>Eukaryota</taxon>
        <taxon>Viridiplantae</taxon>
        <taxon>Streptophyta</taxon>
        <taxon>Embryophyta</taxon>
        <taxon>Tracheophyta</taxon>
        <taxon>Spermatophyta</taxon>
        <taxon>Magnoliopsida</taxon>
        <taxon>Liliopsida</taxon>
        <taxon>Zosteraceae</taxon>
        <taxon>Zostera</taxon>
    </lineage>
</organism>
<keyword evidence="8" id="KW-1185">Reference proteome</keyword>